<dbReference type="SUPFAM" id="SSF55729">
    <property type="entry name" value="Acyl-CoA N-acyltransferases (Nat)"/>
    <property type="match status" value="1"/>
</dbReference>
<accession>A0ABS0AQ44</accession>
<dbReference type="HAMAP" id="MF_02210">
    <property type="entry name" value="RimI"/>
    <property type="match status" value="1"/>
</dbReference>
<keyword evidence="3 5" id="KW-0808">Transferase</keyword>
<evidence type="ECO:0000313" key="8">
    <source>
        <dbReference type="Proteomes" id="UP000662703"/>
    </source>
</evidence>
<feature type="domain" description="N-acetyltransferase" evidence="6">
    <location>
        <begin position="16"/>
        <end position="162"/>
    </location>
</feature>
<evidence type="ECO:0000313" key="7">
    <source>
        <dbReference type="EMBL" id="MBF5056213.1"/>
    </source>
</evidence>
<dbReference type="InterPro" id="IPR050680">
    <property type="entry name" value="YpeA/RimI_acetyltransf"/>
</dbReference>
<dbReference type="EMBL" id="ARXX01000018">
    <property type="protein sequence ID" value="MBF5056213.1"/>
    <property type="molecule type" value="Genomic_DNA"/>
</dbReference>
<comment type="function">
    <text evidence="5">Acetylates the N-terminal alanine of ribosomal protein bS18.</text>
</comment>
<feature type="active site" description="Proton acceptor" evidence="5">
    <location>
        <position position="117"/>
    </location>
</feature>
<comment type="subcellular location">
    <subcellularLocation>
        <location evidence="5">Cytoplasm</location>
    </subcellularLocation>
</comment>
<comment type="catalytic activity">
    <reaction evidence="5">
        <text>N-terminal L-alanyl-[ribosomal protein bS18] + acetyl-CoA = N-terminal N(alpha)-acetyl-L-alanyl-[ribosomal protein bS18] + CoA + H(+)</text>
        <dbReference type="Rhea" id="RHEA:43756"/>
        <dbReference type="Rhea" id="RHEA-COMP:10676"/>
        <dbReference type="Rhea" id="RHEA-COMP:10677"/>
        <dbReference type="ChEBI" id="CHEBI:15378"/>
        <dbReference type="ChEBI" id="CHEBI:57287"/>
        <dbReference type="ChEBI" id="CHEBI:57288"/>
        <dbReference type="ChEBI" id="CHEBI:64718"/>
        <dbReference type="ChEBI" id="CHEBI:83683"/>
        <dbReference type="EC" id="2.3.1.266"/>
    </reaction>
</comment>
<keyword evidence="4 5" id="KW-0012">Acyltransferase</keyword>
<feature type="binding site" evidence="5">
    <location>
        <position position="122"/>
    </location>
    <ligand>
        <name>acetyl-CoA</name>
        <dbReference type="ChEBI" id="CHEBI:57288"/>
    </ligand>
</feature>
<dbReference type="NCBIfam" id="TIGR01575">
    <property type="entry name" value="rimI"/>
    <property type="match status" value="1"/>
</dbReference>
<evidence type="ECO:0000256" key="5">
    <source>
        <dbReference type="HAMAP-Rule" id="MF_02210"/>
    </source>
</evidence>
<comment type="caution">
    <text evidence="5">Lacks conserved residue(s) required for the propagation of feature annotation.</text>
</comment>
<gene>
    <name evidence="5" type="primary">rimI</name>
    <name evidence="7" type="ORF">Y5W_01507</name>
</gene>
<evidence type="ECO:0000256" key="2">
    <source>
        <dbReference type="ARBA" id="ARBA00022490"/>
    </source>
</evidence>
<name>A0ABS0AQ44_9GAMM</name>
<dbReference type="PANTHER" id="PTHR43420">
    <property type="entry name" value="ACETYLTRANSFERASE"/>
    <property type="match status" value="1"/>
</dbReference>
<evidence type="ECO:0000256" key="1">
    <source>
        <dbReference type="ARBA" id="ARBA00005395"/>
    </source>
</evidence>
<evidence type="ECO:0000256" key="3">
    <source>
        <dbReference type="ARBA" id="ARBA00022679"/>
    </source>
</evidence>
<dbReference type="Gene3D" id="3.40.630.30">
    <property type="match status" value="1"/>
</dbReference>
<comment type="caution">
    <text evidence="7">The sequence shown here is derived from an EMBL/GenBank/DDBJ whole genome shotgun (WGS) entry which is preliminary data.</text>
</comment>
<dbReference type="CDD" id="cd04301">
    <property type="entry name" value="NAT_SF"/>
    <property type="match status" value="1"/>
</dbReference>
<evidence type="ECO:0000259" key="6">
    <source>
        <dbReference type="PROSITE" id="PS51186"/>
    </source>
</evidence>
<comment type="similarity">
    <text evidence="1 5">Belongs to the acetyltransferase family. RimI subfamily.</text>
</comment>
<dbReference type="PROSITE" id="PS51186">
    <property type="entry name" value="GNAT"/>
    <property type="match status" value="1"/>
</dbReference>
<keyword evidence="8" id="KW-1185">Reference proteome</keyword>
<feature type="active site" description="Proton donor" evidence="5">
    <location>
        <position position="129"/>
    </location>
</feature>
<dbReference type="RefSeq" id="WP_194864755.1">
    <property type="nucleotide sequence ID" value="NZ_ARXX01000018.1"/>
</dbReference>
<dbReference type="EC" id="2.3.1.266" evidence="5"/>
<dbReference type="InterPro" id="IPR006464">
    <property type="entry name" value="AcTrfase_RimI/Ard1"/>
</dbReference>
<dbReference type="InterPro" id="IPR016181">
    <property type="entry name" value="Acyl_CoA_acyltransferase"/>
</dbReference>
<sequence length="166" mass="18337">MVGAVSNARADGPAGARLRALSSADLDRVQAIEEASQVTPWSPGNFRDCLRSGYRCQVATVDGVPVAFMILSSVLDECHLLNIAVAPAWQRRGLARWMLRRALVAAEAEDMSVMFLEVRAGNHGAQRLYRELGFEETGRRKGYYRTRAEAREDAVLMMVEIAGCHK</sequence>
<dbReference type="InterPro" id="IPR000182">
    <property type="entry name" value="GNAT_dom"/>
</dbReference>
<keyword evidence="2 5" id="KW-0963">Cytoplasm</keyword>
<feature type="binding site" evidence="5">
    <location>
        <begin position="83"/>
        <end position="85"/>
    </location>
    <ligand>
        <name>acetyl-CoA</name>
        <dbReference type="ChEBI" id="CHEBI:57288"/>
    </ligand>
</feature>
<evidence type="ECO:0000256" key="4">
    <source>
        <dbReference type="ARBA" id="ARBA00023315"/>
    </source>
</evidence>
<dbReference type="Proteomes" id="UP000662703">
    <property type="component" value="Unassembled WGS sequence"/>
</dbReference>
<dbReference type="InterPro" id="IPR043690">
    <property type="entry name" value="RimI"/>
</dbReference>
<reference evidence="7 8" key="1">
    <citation type="submission" date="2012-09" db="EMBL/GenBank/DDBJ databases">
        <title>Genome Sequence of alkane-degrading Bacterium Alcanivorax sp. 521-1.</title>
        <authorList>
            <person name="Lai Q."/>
            <person name="Shao Z."/>
        </authorList>
    </citation>
    <scope>NUCLEOTIDE SEQUENCE [LARGE SCALE GENOMIC DNA]</scope>
    <source>
        <strain evidence="7 8">521-1</strain>
    </source>
</reference>
<dbReference type="PANTHER" id="PTHR43420:SF12">
    <property type="entry name" value="N-ACETYLTRANSFERASE DOMAIN-CONTAINING PROTEIN"/>
    <property type="match status" value="1"/>
</dbReference>
<proteinExistence type="inferred from homology"/>
<protein>
    <recommendedName>
        <fullName evidence="5">[Ribosomal protein bS18]-alanine N-acetyltransferase</fullName>
        <ecNumber evidence="5">2.3.1.266</ecNumber>
    </recommendedName>
</protein>
<organism evidence="7 8">
    <name type="scientific">Alloalcanivorax profundimaris</name>
    <dbReference type="NCBI Taxonomy" id="2735259"/>
    <lineage>
        <taxon>Bacteria</taxon>
        <taxon>Pseudomonadati</taxon>
        <taxon>Pseudomonadota</taxon>
        <taxon>Gammaproteobacteria</taxon>
        <taxon>Oceanospirillales</taxon>
        <taxon>Alcanivoracaceae</taxon>
        <taxon>Alloalcanivorax</taxon>
    </lineage>
</organism>
<dbReference type="Pfam" id="PF00583">
    <property type="entry name" value="Acetyltransf_1"/>
    <property type="match status" value="1"/>
</dbReference>